<comment type="caution">
    <text evidence="2">The sequence shown here is derived from an EMBL/GenBank/DDBJ whole genome shotgun (WGS) entry which is preliminary data.</text>
</comment>
<dbReference type="Proteomes" id="UP001222932">
    <property type="component" value="Unassembled WGS sequence"/>
</dbReference>
<dbReference type="GO" id="GO:0032040">
    <property type="term" value="C:small-subunit processome"/>
    <property type="evidence" value="ECO:0007669"/>
    <property type="project" value="TreeGrafter"/>
</dbReference>
<feature type="compositionally biased region" description="Basic and acidic residues" evidence="1">
    <location>
        <begin position="216"/>
        <end position="225"/>
    </location>
</feature>
<proteinExistence type="predicted"/>
<dbReference type="GO" id="GO:0000462">
    <property type="term" value="P:maturation of SSU-rRNA from tricistronic rRNA transcript (SSU-rRNA, 5.8S rRNA, LSU-rRNA)"/>
    <property type="evidence" value="ECO:0007669"/>
    <property type="project" value="TreeGrafter"/>
</dbReference>
<evidence type="ECO:0000313" key="3">
    <source>
        <dbReference type="Proteomes" id="UP001222932"/>
    </source>
</evidence>
<feature type="region of interest" description="Disordered" evidence="1">
    <location>
        <begin position="216"/>
        <end position="251"/>
    </location>
</feature>
<organism evidence="2 3">
    <name type="scientific">Cutaneotrichosporon spelunceum</name>
    <dbReference type="NCBI Taxonomy" id="1672016"/>
    <lineage>
        <taxon>Eukaryota</taxon>
        <taxon>Fungi</taxon>
        <taxon>Dikarya</taxon>
        <taxon>Basidiomycota</taxon>
        <taxon>Agaricomycotina</taxon>
        <taxon>Tremellomycetes</taxon>
        <taxon>Trichosporonales</taxon>
        <taxon>Trichosporonaceae</taxon>
        <taxon>Cutaneotrichosporon</taxon>
    </lineage>
</organism>
<feature type="region of interest" description="Disordered" evidence="1">
    <location>
        <begin position="19"/>
        <end position="51"/>
    </location>
</feature>
<dbReference type="EMBL" id="BTCM01000002">
    <property type="protein sequence ID" value="GMK55997.1"/>
    <property type="molecule type" value="Genomic_DNA"/>
</dbReference>
<accession>A0AAD3TSF9</accession>
<gene>
    <name evidence="2" type="ORF">CspeluHIS016_0210530</name>
</gene>
<feature type="compositionally biased region" description="Low complexity" evidence="1">
    <location>
        <begin position="19"/>
        <end position="41"/>
    </location>
</feature>
<keyword evidence="3" id="KW-1185">Reference proteome</keyword>
<dbReference type="PANTHER" id="PTHR13237">
    <property type="entry name" value="SOMETHING ABOUT SILENCING PROTEIN 10-RELATED"/>
    <property type="match status" value="1"/>
</dbReference>
<evidence type="ECO:0000256" key="1">
    <source>
        <dbReference type="SAM" id="MobiDB-lite"/>
    </source>
</evidence>
<feature type="compositionally biased region" description="Basic and acidic residues" evidence="1">
    <location>
        <begin position="377"/>
        <end position="405"/>
    </location>
</feature>
<feature type="region of interest" description="Disordered" evidence="1">
    <location>
        <begin position="377"/>
        <end position="417"/>
    </location>
</feature>
<reference evidence="2" key="1">
    <citation type="journal article" date="2023" name="BMC Genomics">
        <title>Chromosome-level genome assemblies of Cutaneotrichosporon spp. (Trichosporonales, Basidiomycota) reveal imbalanced evolution between nucleotide sequences and chromosome synteny.</title>
        <authorList>
            <person name="Kobayashi Y."/>
            <person name="Kayamori A."/>
            <person name="Aoki K."/>
            <person name="Shiwa Y."/>
            <person name="Matsutani M."/>
            <person name="Fujita N."/>
            <person name="Sugita T."/>
            <person name="Iwasaki W."/>
            <person name="Tanaka N."/>
            <person name="Takashima M."/>
        </authorList>
    </citation>
    <scope>NUCLEOTIDE SEQUENCE</scope>
    <source>
        <strain evidence="2">HIS016</strain>
    </source>
</reference>
<protein>
    <submittedName>
        <fullName evidence="2">Uncharacterized protein</fullName>
    </submittedName>
</protein>
<evidence type="ECO:0000313" key="2">
    <source>
        <dbReference type="EMBL" id="GMK55997.1"/>
    </source>
</evidence>
<name>A0AAD3TSF9_9TREE</name>
<sequence>MVTATRAGFRWQDTLTWAGAKSGSSKSSATLLAPPSTTSTTNMSDSEPEAPTASEIIKLLDTLQTAVSATEKTARPLLKKAKAGDASLDLSAGLSLLLVRPHLLLSGLHHLVVLVGLRLSSLRQSEPDAAASAALASAYAAGRTRPENPVWEDELAGELALCHEVMDKVRGMESKLEYQVKKLVGLAAAANKPQDAVEEDPLSFRPNASAMVAAARTEEKKTVTDKDEDDGVYRPPRVAAMPYNEPGTQRRERRAPALLSEFAQTMDGAPAVQTTSGLSTRPVLAGAHTNSTSAKRAAELKRLADWEEDNMTRLVTTKREAKRRREDEEALALGFGVGGRGRARRQNGLEAELEGVLGERGSKGVWDSAGVQALGRREGITGRARRAAEDAGPRKAKKSRFEKDMTRKRRAIGLPAK</sequence>
<reference evidence="2" key="2">
    <citation type="submission" date="2023-06" db="EMBL/GenBank/DDBJ databases">
        <authorList>
            <person name="Kobayashi Y."/>
            <person name="Kayamori A."/>
            <person name="Aoki K."/>
            <person name="Shiwa Y."/>
            <person name="Fujita N."/>
            <person name="Sugita T."/>
            <person name="Iwasaki W."/>
            <person name="Tanaka N."/>
            <person name="Takashima M."/>
        </authorList>
    </citation>
    <scope>NUCLEOTIDE SEQUENCE</scope>
    <source>
        <strain evidence="2">HIS016</strain>
    </source>
</reference>
<dbReference type="AlphaFoldDB" id="A0AAD3TSF9"/>
<dbReference type="PANTHER" id="PTHR13237:SF9">
    <property type="entry name" value="NEUROGUIDIN"/>
    <property type="match status" value="1"/>
</dbReference>